<dbReference type="PANTHER" id="PTHR13683">
    <property type="entry name" value="ASPARTYL PROTEASES"/>
    <property type="match status" value="1"/>
</dbReference>
<evidence type="ECO:0000256" key="5">
    <source>
        <dbReference type="ARBA" id="ARBA00022801"/>
    </source>
</evidence>
<dbReference type="GO" id="GO:0006508">
    <property type="term" value="P:proteolysis"/>
    <property type="evidence" value="ECO:0007669"/>
    <property type="project" value="UniProtKB-KW"/>
</dbReference>
<protein>
    <recommendedName>
        <fullName evidence="9">Peptidase A1 domain-containing protein</fullName>
    </recommendedName>
</protein>
<name>A0A835HQS4_9MAGN</name>
<dbReference type="FunFam" id="2.40.70.10:FF:000021">
    <property type="entry name" value="Aspartyl protease AED1"/>
    <property type="match status" value="1"/>
</dbReference>
<feature type="active site" evidence="7">
    <location>
        <position position="254"/>
    </location>
</feature>
<dbReference type="GO" id="GO:0004190">
    <property type="term" value="F:aspartic-type endopeptidase activity"/>
    <property type="evidence" value="ECO:0007669"/>
    <property type="project" value="UniProtKB-KW"/>
</dbReference>
<sequence length="575" mass="62446">MTTSMSSTQIVNSSTDALNPVNNSSNDAANRSIQFRNQSYDDFNLPNQGFSLQNHGFNLPNQGFSLQNHGFNLPNQGLNIQTHGFNTQNQGLRSFNQGFLAQNPGFSLLNRGFSSLNQDSQRQEALSSQHHHHHHHHEHHHVIAIKSLLPATTCSEFRTRGKKGTLLPVFHKDGPCSPLSTVENGPKPQNYTHALIKDQSRVQSIHSRISKGGVSIEPEEARLPAESAADFGSGNYYVKVGFGTRKRDLPLIFDTGSDLTWIQCQPCLGGCYEQSDPIYDPKKSSSYSNIPCNSTECTQLKSATGHLPSCMNSSCGYSITYGDGSYSRGISAHENLTITPSDTFPNFRFGCGQSNGGLFRGTAGLLGLGRDNISFVSQTSNKYKKVFSYCISPSSYGFLAFGDSSSVKQFTPLLTDKRDPSFYFLNLTGISVGALKLALSPSTFSLSGTIIDSGTVITRLPSSAYAALRSAFKHAMKSYPRAPKFDFLDTCYNFTGLKNVTLPKIVFHFQGGADLDVHKSGILVETTGESQTCLAFIANKDARGVTIIGNLQQQTVEVVYDVAGGKLGFGPGGCN</sequence>
<dbReference type="AlphaFoldDB" id="A0A835HQS4"/>
<organism evidence="10 11">
    <name type="scientific">Coptis chinensis</name>
    <dbReference type="NCBI Taxonomy" id="261450"/>
    <lineage>
        <taxon>Eukaryota</taxon>
        <taxon>Viridiplantae</taxon>
        <taxon>Streptophyta</taxon>
        <taxon>Embryophyta</taxon>
        <taxon>Tracheophyta</taxon>
        <taxon>Spermatophyta</taxon>
        <taxon>Magnoliopsida</taxon>
        <taxon>Ranunculales</taxon>
        <taxon>Ranunculaceae</taxon>
        <taxon>Coptidoideae</taxon>
        <taxon>Coptis</taxon>
    </lineage>
</organism>
<evidence type="ECO:0000313" key="11">
    <source>
        <dbReference type="Proteomes" id="UP000631114"/>
    </source>
</evidence>
<accession>A0A835HQS4</accession>
<gene>
    <name evidence="10" type="ORF">IFM89_019681</name>
</gene>
<dbReference type="EMBL" id="JADFTS010000006">
    <property type="protein sequence ID" value="KAF9601408.1"/>
    <property type="molecule type" value="Genomic_DNA"/>
</dbReference>
<keyword evidence="4" id="KW-0064">Aspartyl protease</keyword>
<dbReference type="OrthoDB" id="2747330at2759"/>
<dbReference type="Proteomes" id="UP000631114">
    <property type="component" value="Unassembled WGS sequence"/>
</dbReference>
<keyword evidence="5" id="KW-0378">Hydrolase</keyword>
<keyword evidence="3" id="KW-0732">Signal</keyword>
<evidence type="ECO:0000256" key="4">
    <source>
        <dbReference type="ARBA" id="ARBA00022750"/>
    </source>
</evidence>
<comment type="similarity">
    <text evidence="1">Belongs to the peptidase A1 family.</text>
</comment>
<dbReference type="CDD" id="cd05472">
    <property type="entry name" value="cnd41_like"/>
    <property type="match status" value="1"/>
</dbReference>
<dbReference type="Gene3D" id="2.40.70.10">
    <property type="entry name" value="Acid Proteases"/>
    <property type="match status" value="2"/>
</dbReference>
<keyword evidence="11" id="KW-1185">Reference proteome</keyword>
<dbReference type="InterPro" id="IPR033873">
    <property type="entry name" value="CND41-like"/>
</dbReference>
<feature type="domain" description="Peptidase A1" evidence="9">
    <location>
        <begin position="236"/>
        <end position="570"/>
    </location>
</feature>
<dbReference type="FunFam" id="2.40.70.10:FF:000013">
    <property type="entry name" value="Aspartyl protease AED1"/>
    <property type="match status" value="1"/>
</dbReference>
<dbReference type="InterPro" id="IPR033121">
    <property type="entry name" value="PEPTIDASE_A1"/>
</dbReference>
<feature type="region of interest" description="Disordered" evidence="8">
    <location>
        <begin position="1"/>
        <end position="24"/>
    </location>
</feature>
<evidence type="ECO:0000256" key="2">
    <source>
        <dbReference type="ARBA" id="ARBA00022670"/>
    </source>
</evidence>
<evidence type="ECO:0000256" key="6">
    <source>
        <dbReference type="ARBA" id="ARBA00023157"/>
    </source>
</evidence>
<evidence type="ECO:0000259" key="9">
    <source>
        <dbReference type="PROSITE" id="PS51767"/>
    </source>
</evidence>
<proteinExistence type="inferred from homology"/>
<dbReference type="PROSITE" id="PS51767">
    <property type="entry name" value="PEPTIDASE_A1"/>
    <property type="match status" value="1"/>
</dbReference>
<dbReference type="SUPFAM" id="SSF50630">
    <property type="entry name" value="Acid proteases"/>
    <property type="match status" value="1"/>
</dbReference>
<evidence type="ECO:0000256" key="7">
    <source>
        <dbReference type="PIRSR" id="PIRSR601461-1"/>
    </source>
</evidence>
<dbReference type="Pfam" id="PF14541">
    <property type="entry name" value="TAXi_C"/>
    <property type="match status" value="1"/>
</dbReference>
<feature type="compositionally biased region" description="Basic residues" evidence="8">
    <location>
        <begin position="129"/>
        <end position="140"/>
    </location>
</feature>
<keyword evidence="2" id="KW-0645">Protease</keyword>
<dbReference type="InterPro" id="IPR032799">
    <property type="entry name" value="TAXi_C"/>
</dbReference>
<dbReference type="InterPro" id="IPR032861">
    <property type="entry name" value="TAXi_N"/>
</dbReference>
<evidence type="ECO:0000256" key="3">
    <source>
        <dbReference type="ARBA" id="ARBA00022729"/>
    </source>
</evidence>
<dbReference type="Pfam" id="PF14543">
    <property type="entry name" value="TAXi_N"/>
    <property type="match status" value="1"/>
</dbReference>
<feature type="region of interest" description="Disordered" evidence="8">
    <location>
        <begin position="118"/>
        <end position="140"/>
    </location>
</feature>
<dbReference type="InterPro" id="IPR001461">
    <property type="entry name" value="Aspartic_peptidase_A1"/>
</dbReference>
<feature type="compositionally biased region" description="Polar residues" evidence="8">
    <location>
        <begin position="118"/>
        <end position="128"/>
    </location>
</feature>
<evidence type="ECO:0000256" key="1">
    <source>
        <dbReference type="ARBA" id="ARBA00007447"/>
    </source>
</evidence>
<feature type="active site" evidence="7">
    <location>
        <position position="452"/>
    </location>
</feature>
<dbReference type="PANTHER" id="PTHR13683:SF750">
    <property type="entry name" value="ASPARTYL PROTEASE AED1"/>
    <property type="match status" value="1"/>
</dbReference>
<keyword evidence="6" id="KW-1015">Disulfide bond</keyword>
<evidence type="ECO:0000256" key="8">
    <source>
        <dbReference type="SAM" id="MobiDB-lite"/>
    </source>
</evidence>
<dbReference type="InterPro" id="IPR021109">
    <property type="entry name" value="Peptidase_aspartic_dom_sf"/>
</dbReference>
<comment type="caution">
    <text evidence="10">The sequence shown here is derived from an EMBL/GenBank/DDBJ whole genome shotgun (WGS) entry which is preliminary data.</text>
</comment>
<reference evidence="10 11" key="1">
    <citation type="submission" date="2020-10" db="EMBL/GenBank/DDBJ databases">
        <title>The Coptis chinensis genome and diversification of protoberbering-type alkaloids.</title>
        <authorList>
            <person name="Wang B."/>
            <person name="Shu S."/>
            <person name="Song C."/>
            <person name="Liu Y."/>
        </authorList>
    </citation>
    <scope>NUCLEOTIDE SEQUENCE [LARGE SCALE GENOMIC DNA]</scope>
    <source>
        <strain evidence="10">HL-2020</strain>
        <tissue evidence="10">Leaf</tissue>
    </source>
</reference>
<evidence type="ECO:0000313" key="10">
    <source>
        <dbReference type="EMBL" id="KAF9601408.1"/>
    </source>
</evidence>